<dbReference type="Proteomes" id="UP001257659">
    <property type="component" value="Unassembled WGS sequence"/>
</dbReference>
<feature type="chain" id="PRO_5046157107" evidence="1">
    <location>
        <begin position="23"/>
        <end position="249"/>
    </location>
</feature>
<keyword evidence="3" id="KW-1185">Reference proteome</keyword>
<dbReference type="RefSeq" id="WP_309727272.1">
    <property type="nucleotide sequence ID" value="NZ_JAVDQA010000002.1"/>
</dbReference>
<gene>
    <name evidence="2" type="ORF">GGR31_000992</name>
</gene>
<dbReference type="EMBL" id="JAVDQA010000002">
    <property type="protein sequence ID" value="MDR6300361.1"/>
    <property type="molecule type" value="Genomic_DNA"/>
</dbReference>
<sequence>MKTLYTYIFTTSIFLLLATAGAAQIQTLNSPDSLSIKETYGLRVGLDLAKPIRSLLDEDYSGFEINGDYRIYKNYYVAGEIGGEDYSYTEPYLDVTTNGTYIKIGANYNTYTNWLDMQNELYAGLRYGFASFTQTLHRYKVYTTDGYFDREIRTPETEFGGLTHSWVELQLGIKAEVLPNVFLAIHAQLKRSFGGPSPTNFANLYIPGFHRTYDNSDFGVGWGYSISYLIPFFKKAPKKKEEMISTEDN</sequence>
<dbReference type="Pfam" id="PF19515">
    <property type="entry name" value="DUF6048"/>
    <property type="match status" value="1"/>
</dbReference>
<reference evidence="2 3" key="1">
    <citation type="submission" date="2023-07" db="EMBL/GenBank/DDBJ databases">
        <title>Genomic Encyclopedia of Type Strains, Phase IV (KMG-IV): sequencing the most valuable type-strain genomes for metagenomic binning, comparative biology and taxonomic classification.</title>
        <authorList>
            <person name="Goeker M."/>
        </authorList>
    </citation>
    <scope>NUCLEOTIDE SEQUENCE [LARGE SCALE GENOMIC DNA]</scope>
    <source>
        <strain evidence="2 3">DSM 102814</strain>
    </source>
</reference>
<keyword evidence="1" id="KW-0732">Signal</keyword>
<feature type="signal peptide" evidence="1">
    <location>
        <begin position="1"/>
        <end position="22"/>
    </location>
</feature>
<organism evidence="2 3">
    <name type="scientific">Mesonia maritima</name>
    <dbReference type="NCBI Taxonomy" id="1793873"/>
    <lineage>
        <taxon>Bacteria</taxon>
        <taxon>Pseudomonadati</taxon>
        <taxon>Bacteroidota</taxon>
        <taxon>Flavobacteriia</taxon>
        <taxon>Flavobacteriales</taxon>
        <taxon>Flavobacteriaceae</taxon>
        <taxon>Mesonia</taxon>
    </lineage>
</organism>
<comment type="caution">
    <text evidence="2">The sequence shown here is derived from an EMBL/GenBank/DDBJ whole genome shotgun (WGS) entry which is preliminary data.</text>
</comment>
<evidence type="ECO:0000313" key="3">
    <source>
        <dbReference type="Proteomes" id="UP001257659"/>
    </source>
</evidence>
<proteinExistence type="predicted"/>
<evidence type="ECO:0000313" key="2">
    <source>
        <dbReference type="EMBL" id="MDR6300361.1"/>
    </source>
</evidence>
<protein>
    <submittedName>
        <fullName evidence="2">Uncharacterized protein</fullName>
    </submittedName>
</protein>
<accession>A0ABU1K437</accession>
<evidence type="ECO:0000256" key="1">
    <source>
        <dbReference type="SAM" id="SignalP"/>
    </source>
</evidence>
<name>A0ABU1K437_9FLAO</name>
<dbReference type="InterPro" id="IPR046111">
    <property type="entry name" value="DUF6048"/>
</dbReference>